<keyword evidence="3" id="KW-1185">Reference proteome</keyword>
<evidence type="ECO:0000313" key="3">
    <source>
        <dbReference type="Proteomes" id="UP000318733"/>
    </source>
</evidence>
<dbReference type="RefSeq" id="WP_186292733.1">
    <property type="nucleotide sequence ID" value="NZ_VLPK01000004.1"/>
</dbReference>
<evidence type="ECO:0000259" key="1">
    <source>
        <dbReference type="Pfam" id="PF20582"/>
    </source>
</evidence>
<dbReference type="AlphaFoldDB" id="A0A556MGH7"/>
<gene>
    <name evidence="2" type="ORF">FO440_20620</name>
</gene>
<dbReference type="PANTHER" id="PTHR30471">
    <property type="entry name" value="DNA REPAIR PROTEIN RADC"/>
    <property type="match status" value="1"/>
</dbReference>
<dbReference type="InterPro" id="IPR046778">
    <property type="entry name" value="UPF0758_N"/>
</dbReference>
<reference evidence="2 3" key="1">
    <citation type="submission" date="2019-07" db="EMBL/GenBank/DDBJ databases">
        <authorList>
            <person name="Huq M.A."/>
        </authorList>
    </citation>
    <scope>NUCLEOTIDE SEQUENCE [LARGE SCALE GENOMIC DNA]</scope>
    <source>
        <strain evidence="2 3">MAH-19</strain>
    </source>
</reference>
<accession>A0A556MGH7</accession>
<protein>
    <recommendedName>
        <fullName evidence="1">UPF0758 domain-containing protein</fullName>
    </recommendedName>
</protein>
<dbReference type="Proteomes" id="UP000318733">
    <property type="component" value="Unassembled WGS sequence"/>
</dbReference>
<feature type="domain" description="UPF0758" evidence="1">
    <location>
        <begin position="19"/>
        <end position="97"/>
    </location>
</feature>
<organism evidence="2 3">
    <name type="scientific">Mucilaginibacter corticis</name>
    <dbReference type="NCBI Taxonomy" id="2597670"/>
    <lineage>
        <taxon>Bacteria</taxon>
        <taxon>Pseudomonadati</taxon>
        <taxon>Bacteroidota</taxon>
        <taxon>Sphingobacteriia</taxon>
        <taxon>Sphingobacteriales</taxon>
        <taxon>Sphingobacteriaceae</taxon>
        <taxon>Mucilaginibacter</taxon>
    </lineage>
</organism>
<dbReference type="EMBL" id="VLPK01000004">
    <property type="protein sequence ID" value="TSJ38905.1"/>
    <property type="molecule type" value="Genomic_DNA"/>
</dbReference>
<dbReference type="InterPro" id="IPR001405">
    <property type="entry name" value="UPF0758"/>
</dbReference>
<name>A0A556MGH7_9SPHI</name>
<dbReference type="Pfam" id="PF20582">
    <property type="entry name" value="UPF0758_N"/>
    <property type="match status" value="1"/>
</dbReference>
<dbReference type="PANTHER" id="PTHR30471:SF3">
    <property type="entry name" value="UPF0758 PROTEIN YEES-RELATED"/>
    <property type="match status" value="1"/>
</dbReference>
<comment type="caution">
    <text evidence="2">The sequence shown here is derived from an EMBL/GenBank/DDBJ whole genome shotgun (WGS) entry which is preliminary data.</text>
</comment>
<proteinExistence type="predicted"/>
<sequence>MPAETLGRLADMERKLINIKDLSVTDRPREKCIFLGAAQLTNAELLAILLGSGSKQFPLAAICDGLIDLLNNDMTALCRTTAEELSVVSGIGVAKAVTLLAAVELGKRSLHNCAPILLKDDAGIVKFIKPLFDPNELPQYYLLLLNNRSELLATCELATIAQLPDVKQIMKLSLEAAAFEIVLCRNNFCLPKDFEIKEADFMKLLQAAADMLNLKLRGLVVPDC</sequence>
<evidence type="ECO:0000313" key="2">
    <source>
        <dbReference type="EMBL" id="TSJ38905.1"/>
    </source>
</evidence>